<dbReference type="WBParaSite" id="SVE_0140900.1">
    <property type="protein sequence ID" value="SVE_0140900.1"/>
    <property type="gene ID" value="SVE_0140900"/>
</dbReference>
<keyword evidence="2" id="KW-1185">Reference proteome</keyword>
<name>A0A0K0EY02_STRVS</name>
<evidence type="ECO:0000256" key="1">
    <source>
        <dbReference type="SAM" id="MobiDB-lite"/>
    </source>
</evidence>
<dbReference type="STRING" id="75913.A0A0K0EY02"/>
<accession>A0A0K0EY02</accession>
<dbReference type="Proteomes" id="UP000035680">
    <property type="component" value="Unassembled WGS sequence"/>
</dbReference>
<feature type="region of interest" description="Disordered" evidence="1">
    <location>
        <begin position="1"/>
        <end position="25"/>
    </location>
</feature>
<evidence type="ECO:0000313" key="2">
    <source>
        <dbReference type="Proteomes" id="UP000035680"/>
    </source>
</evidence>
<reference evidence="2" key="1">
    <citation type="submission" date="2014-07" db="EMBL/GenBank/DDBJ databases">
        <authorList>
            <person name="Martin A.A"/>
            <person name="De Silva N."/>
        </authorList>
    </citation>
    <scope>NUCLEOTIDE SEQUENCE</scope>
</reference>
<proteinExistence type="predicted"/>
<protein>
    <submittedName>
        <fullName evidence="3">Winged helix-turn-helix DNA-binding</fullName>
    </submittedName>
</protein>
<dbReference type="AlphaFoldDB" id="A0A0K0EY02"/>
<reference evidence="3" key="2">
    <citation type="submission" date="2015-08" db="UniProtKB">
        <authorList>
            <consortium name="WormBaseParasite"/>
        </authorList>
    </citation>
    <scope>IDENTIFICATION</scope>
</reference>
<evidence type="ECO:0000313" key="3">
    <source>
        <dbReference type="WBParaSite" id="SVE_0140900.1"/>
    </source>
</evidence>
<sequence length="74" mass="8714">MDPLKVHLRHSGNTDLEDEEHTGRPSTFNEDFLKLLIQDDPYITIRELEENMSYNHTTISRRINALGYVQKLSR</sequence>
<feature type="compositionally biased region" description="Basic residues" evidence="1">
    <location>
        <begin position="1"/>
        <end position="10"/>
    </location>
</feature>
<organism evidence="2 3">
    <name type="scientific">Strongyloides venezuelensis</name>
    <name type="common">Threadworm</name>
    <dbReference type="NCBI Taxonomy" id="75913"/>
    <lineage>
        <taxon>Eukaryota</taxon>
        <taxon>Metazoa</taxon>
        <taxon>Ecdysozoa</taxon>
        <taxon>Nematoda</taxon>
        <taxon>Chromadorea</taxon>
        <taxon>Rhabditida</taxon>
        <taxon>Tylenchina</taxon>
        <taxon>Panagrolaimomorpha</taxon>
        <taxon>Strongyloidoidea</taxon>
        <taxon>Strongyloididae</taxon>
        <taxon>Strongyloides</taxon>
    </lineage>
</organism>